<evidence type="ECO:0000256" key="3">
    <source>
        <dbReference type="ARBA" id="ARBA00024042"/>
    </source>
</evidence>
<dbReference type="InterPro" id="IPR037396">
    <property type="entry name" value="FMN_HAD"/>
</dbReference>
<dbReference type="EMBL" id="JAFBCL010000001">
    <property type="protein sequence ID" value="MBM7811106.1"/>
    <property type="molecule type" value="Genomic_DNA"/>
</dbReference>
<dbReference type="PANTHER" id="PTHR10578:SF143">
    <property type="entry name" value="FMN-DEPENDENT ALPHA-HYDROXY ACID DEHYDROGENASE PB1A11.03"/>
    <property type="match status" value="1"/>
</dbReference>
<dbReference type="InterPro" id="IPR008259">
    <property type="entry name" value="FMN_hydac_DH_AS"/>
</dbReference>
<accession>A0ABS2S7R7</accession>
<feature type="domain" description="FMN hydroxy acid dehydrogenase" evidence="4">
    <location>
        <begin position="19"/>
        <end position="386"/>
    </location>
</feature>
<dbReference type="PROSITE" id="PS51349">
    <property type="entry name" value="FMN_HYDROXY_ACID_DH_2"/>
    <property type="match status" value="1"/>
</dbReference>
<organism evidence="5 6">
    <name type="scientific">Saccharothrix algeriensis</name>
    <dbReference type="NCBI Taxonomy" id="173560"/>
    <lineage>
        <taxon>Bacteria</taxon>
        <taxon>Bacillati</taxon>
        <taxon>Actinomycetota</taxon>
        <taxon>Actinomycetes</taxon>
        <taxon>Pseudonocardiales</taxon>
        <taxon>Pseudonocardiaceae</taxon>
        <taxon>Saccharothrix</taxon>
    </lineage>
</organism>
<dbReference type="CDD" id="cd03332">
    <property type="entry name" value="LMO_FMN"/>
    <property type="match status" value="1"/>
</dbReference>
<dbReference type="InterPro" id="IPR013785">
    <property type="entry name" value="Aldolase_TIM"/>
</dbReference>
<dbReference type="PANTHER" id="PTHR10578">
    <property type="entry name" value="S -2-HYDROXY-ACID OXIDASE-RELATED"/>
    <property type="match status" value="1"/>
</dbReference>
<dbReference type="SUPFAM" id="SSF51395">
    <property type="entry name" value="FMN-linked oxidoreductases"/>
    <property type="match status" value="1"/>
</dbReference>
<dbReference type="InterPro" id="IPR037350">
    <property type="entry name" value="LMO_FMN"/>
</dbReference>
<evidence type="ECO:0000259" key="4">
    <source>
        <dbReference type="PROSITE" id="PS51349"/>
    </source>
</evidence>
<dbReference type="PIRSF" id="PIRSF000138">
    <property type="entry name" value="Al-hdrx_acd_dh"/>
    <property type="match status" value="1"/>
</dbReference>
<evidence type="ECO:0000313" key="6">
    <source>
        <dbReference type="Proteomes" id="UP001195724"/>
    </source>
</evidence>
<protein>
    <submittedName>
        <fullName evidence="5">Isopentenyl diphosphate isomerase/L-lactate dehydrogenase-like FMN-dependent dehydrogenase</fullName>
    </submittedName>
</protein>
<comment type="caution">
    <text evidence="5">The sequence shown here is derived from an EMBL/GenBank/DDBJ whole genome shotgun (WGS) entry which is preliminary data.</text>
</comment>
<proteinExistence type="inferred from homology"/>
<evidence type="ECO:0000256" key="1">
    <source>
        <dbReference type="ARBA" id="ARBA00001917"/>
    </source>
</evidence>
<dbReference type="Pfam" id="PF01070">
    <property type="entry name" value="FMN_dh"/>
    <property type="match status" value="1"/>
</dbReference>
<dbReference type="RefSeq" id="WP_204841987.1">
    <property type="nucleotide sequence ID" value="NZ_JAFBCL010000001.1"/>
</dbReference>
<reference evidence="5 6" key="1">
    <citation type="submission" date="2021-01" db="EMBL/GenBank/DDBJ databases">
        <title>Sequencing the genomes of 1000 actinobacteria strains.</title>
        <authorList>
            <person name="Klenk H.-P."/>
        </authorList>
    </citation>
    <scope>NUCLEOTIDE SEQUENCE [LARGE SCALE GENOMIC DNA]</scope>
    <source>
        <strain evidence="5 6">DSM 44581</strain>
    </source>
</reference>
<dbReference type="PROSITE" id="PS00557">
    <property type="entry name" value="FMN_HYDROXY_ACID_DH_1"/>
    <property type="match status" value="1"/>
</dbReference>
<dbReference type="InterPro" id="IPR012133">
    <property type="entry name" value="Alpha-hydoxy_acid_DH_FMN"/>
</dbReference>
<sequence length="386" mass="41359">MAGFAGYQNEIYLQGLAGTVPPFTTDPERLEESARERLEPGPFWYVAGAAGSGATARANREAFDRWRIVPRMLTDATTRHPGVSVLGTELPAPVLLAPIGVQSILHPDGELATARAAAELGVPFVLSTASSHTVEDVAEAAGDGPRWFQLYWPNDPDVCASILGRARRAGYRVLVVTLDTWALAWRPHDLDRAYLPFLRGVGTAIPFSDPAFRAGLAAPPEDDLPMAILRWVQLFTGVDKSWEQLPFLREHWDGPIVLKGVQHVDDARRAVDAGVQGVVVSNHGGRQVDGAVASLDVLPDIADAVGDRVEVLFDSGVRTGADVVKALALGARAVLLGRPFAYGLAHGGQGGVRHVLRGLLADFDLTLGLAGHRSPAELSREALRPR</sequence>
<evidence type="ECO:0000256" key="2">
    <source>
        <dbReference type="ARBA" id="ARBA00023002"/>
    </source>
</evidence>
<keyword evidence="6" id="KW-1185">Reference proteome</keyword>
<keyword evidence="2" id="KW-0560">Oxidoreductase</keyword>
<dbReference type="Gene3D" id="3.20.20.70">
    <property type="entry name" value="Aldolase class I"/>
    <property type="match status" value="1"/>
</dbReference>
<dbReference type="InterPro" id="IPR000262">
    <property type="entry name" value="FMN-dep_DH"/>
</dbReference>
<name>A0ABS2S7R7_9PSEU</name>
<gene>
    <name evidence="5" type="ORF">JOE68_001971</name>
</gene>
<comment type="similarity">
    <text evidence="3">Belongs to the FMN-dependent alpha-hydroxy acid dehydrogenase family.</text>
</comment>
<evidence type="ECO:0000313" key="5">
    <source>
        <dbReference type="EMBL" id="MBM7811106.1"/>
    </source>
</evidence>
<dbReference type="Proteomes" id="UP001195724">
    <property type="component" value="Unassembled WGS sequence"/>
</dbReference>
<comment type="cofactor">
    <cofactor evidence="1">
        <name>FMN</name>
        <dbReference type="ChEBI" id="CHEBI:58210"/>
    </cofactor>
</comment>